<dbReference type="GO" id="GO:0005634">
    <property type="term" value="C:nucleus"/>
    <property type="evidence" value="ECO:0007669"/>
    <property type="project" value="TreeGrafter"/>
</dbReference>
<accession>A0AAD4PKI9</accession>
<keyword evidence="3 4" id="KW-0949">S-adenosyl-L-methionine</keyword>
<dbReference type="CDD" id="cd02440">
    <property type="entry name" value="AdoMet_MTases"/>
    <property type="match status" value="1"/>
</dbReference>
<reference evidence="7" key="1">
    <citation type="journal article" date="2021" name="Mol. Ecol. Resour.">
        <title>Phylogenomic analyses of the genus Drosophila reveals genomic signals of climate adaptation.</title>
        <authorList>
            <person name="Li F."/>
            <person name="Rane R.V."/>
            <person name="Luria V."/>
            <person name="Xiong Z."/>
            <person name="Chen J."/>
            <person name="Li Z."/>
            <person name="Catullo R.A."/>
            <person name="Griffin P.C."/>
            <person name="Schiffer M."/>
            <person name="Pearce S."/>
            <person name="Lee S.F."/>
            <person name="McElroy K."/>
            <person name="Stocker A."/>
            <person name="Shirriffs J."/>
            <person name="Cockerell F."/>
            <person name="Coppin C."/>
            <person name="Sgro C.M."/>
            <person name="Karger A."/>
            <person name="Cain J.W."/>
            <person name="Weber J.A."/>
            <person name="Santpere G."/>
            <person name="Kirschner M.W."/>
            <person name="Hoffmann A.A."/>
            <person name="Oakeshott J.G."/>
            <person name="Zhang G."/>
        </authorList>
    </citation>
    <scope>NUCLEOTIDE SEQUENCE</scope>
    <source>
        <strain evidence="7">BGI-SZ-2011g</strain>
    </source>
</reference>
<dbReference type="Gene3D" id="2.70.160.11">
    <property type="entry name" value="Hnrnp arginine n-methyltransferase1"/>
    <property type="match status" value="1"/>
</dbReference>
<dbReference type="PANTHER" id="PTHR11006:SF122">
    <property type="entry name" value="ARGININE METHYLTRANSFERASE 8"/>
    <property type="match status" value="1"/>
</dbReference>
<evidence type="ECO:0000256" key="3">
    <source>
        <dbReference type="ARBA" id="ARBA00022691"/>
    </source>
</evidence>
<evidence type="ECO:0000313" key="8">
    <source>
        <dbReference type="Proteomes" id="UP001200034"/>
    </source>
</evidence>
<dbReference type="Pfam" id="PF22528">
    <property type="entry name" value="PRMT_C"/>
    <property type="match status" value="1"/>
</dbReference>
<evidence type="ECO:0000256" key="1">
    <source>
        <dbReference type="ARBA" id="ARBA00022603"/>
    </source>
</evidence>
<gene>
    <name evidence="7" type="ORF">KR093_008795</name>
</gene>
<name>A0AAD4PKI9_9MUSC</name>
<dbReference type="PANTHER" id="PTHR11006">
    <property type="entry name" value="PROTEIN ARGININE N-METHYLTRANSFERASE"/>
    <property type="match status" value="1"/>
</dbReference>
<feature type="domain" description="Protein arginine N-methyltransferase" evidence="6">
    <location>
        <begin position="161"/>
        <end position="325"/>
    </location>
</feature>
<dbReference type="InterPro" id="IPR055135">
    <property type="entry name" value="PRMT_dom"/>
</dbReference>
<feature type="domain" description="Methyltransferase" evidence="5">
    <location>
        <begin position="60"/>
        <end position="155"/>
    </location>
</feature>
<dbReference type="GO" id="GO:0042054">
    <property type="term" value="F:histone methyltransferase activity"/>
    <property type="evidence" value="ECO:0007669"/>
    <property type="project" value="TreeGrafter"/>
</dbReference>
<evidence type="ECO:0000313" key="7">
    <source>
        <dbReference type="EMBL" id="KAH8371765.1"/>
    </source>
</evidence>
<evidence type="ECO:0000256" key="4">
    <source>
        <dbReference type="PROSITE-ProRule" id="PRU01015"/>
    </source>
</evidence>
<dbReference type="Proteomes" id="UP001200034">
    <property type="component" value="Unassembled WGS sequence"/>
</dbReference>
<dbReference type="GO" id="GO:0032259">
    <property type="term" value="P:methylation"/>
    <property type="evidence" value="ECO:0007669"/>
    <property type="project" value="UniProtKB-KW"/>
</dbReference>
<dbReference type="PROSITE" id="PS51678">
    <property type="entry name" value="SAM_MT_PRMT"/>
    <property type="match status" value="1"/>
</dbReference>
<keyword evidence="8" id="KW-1185">Reference proteome</keyword>
<dbReference type="InterPro" id="IPR025799">
    <property type="entry name" value="Arg_MeTrfase"/>
</dbReference>
<dbReference type="Gene3D" id="3.40.50.150">
    <property type="entry name" value="Vaccinia Virus protein VP39"/>
    <property type="match status" value="1"/>
</dbReference>
<sequence>MATITAEAQQSEEAEQDTISTEVYARFLQRHEYVLRDEVTMRGFKAAIEANAELFRGATVLEVGCGSGLLSFWVARQGAARVFAVEPTDVWQVTRQLVKVNQLEHVIDVLHGQLQQLQLPPVDVIVSKWMGACLMFSSTLEDVLYARDKWLKPGGCIFPSSANLYMAVAEQPRQPLDLLSSPLRYWTRFAGVNLSHAWHIILRTPVVGLLDASHVLSQRQLLRHFDLHTLQPHELSFSVPFKLRTLRQALAKYLLLYFDFGFPGHPAGATTSISTSPSAAATQWKQTLFRLDDHLPLCQGDLLCGQFEVGRSARHLDFDITWGCHNQLVDVETHTQIYRMQGD</sequence>
<keyword evidence="1 4" id="KW-0489">Methyltransferase</keyword>
<proteinExistence type="predicted"/>
<evidence type="ECO:0000256" key="2">
    <source>
        <dbReference type="ARBA" id="ARBA00022679"/>
    </source>
</evidence>
<organism evidence="7 8">
    <name type="scientific">Drosophila rubida</name>
    <dbReference type="NCBI Taxonomy" id="30044"/>
    <lineage>
        <taxon>Eukaryota</taxon>
        <taxon>Metazoa</taxon>
        <taxon>Ecdysozoa</taxon>
        <taxon>Arthropoda</taxon>
        <taxon>Hexapoda</taxon>
        <taxon>Insecta</taxon>
        <taxon>Pterygota</taxon>
        <taxon>Neoptera</taxon>
        <taxon>Endopterygota</taxon>
        <taxon>Diptera</taxon>
        <taxon>Brachycera</taxon>
        <taxon>Muscomorpha</taxon>
        <taxon>Ephydroidea</taxon>
        <taxon>Drosophilidae</taxon>
        <taxon>Drosophila</taxon>
    </lineage>
</organism>
<evidence type="ECO:0000259" key="5">
    <source>
        <dbReference type="Pfam" id="PF13649"/>
    </source>
</evidence>
<dbReference type="EMBL" id="JAJJHW010002585">
    <property type="protein sequence ID" value="KAH8371765.1"/>
    <property type="molecule type" value="Genomic_DNA"/>
</dbReference>
<dbReference type="SUPFAM" id="SSF53335">
    <property type="entry name" value="S-adenosyl-L-methionine-dependent methyltransferases"/>
    <property type="match status" value="1"/>
</dbReference>
<comment type="caution">
    <text evidence="7">The sequence shown here is derived from an EMBL/GenBank/DDBJ whole genome shotgun (WGS) entry which is preliminary data.</text>
</comment>
<keyword evidence="2 4" id="KW-0808">Transferase</keyword>
<dbReference type="InterPro" id="IPR041698">
    <property type="entry name" value="Methyltransf_25"/>
</dbReference>
<dbReference type="InterPro" id="IPR029063">
    <property type="entry name" value="SAM-dependent_MTases_sf"/>
</dbReference>
<dbReference type="GO" id="GO:0035242">
    <property type="term" value="F:protein-arginine omega-N asymmetric methyltransferase activity"/>
    <property type="evidence" value="ECO:0007669"/>
    <property type="project" value="TreeGrafter"/>
</dbReference>
<dbReference type="AlphaFoldDB" id="A0AAD4PKI9"/>
<evidence type="ECO:0000259" key="6">
    <source>
        <dbReference type="Pfam" id="PF22528"/>
    </source>
</evidence>
<dbReference type="GO" id="GO:0035241">
    <property type="term" value="F:protein-arginine omega-N monomethyltransferase activity"/>
    <property type="evidence" value="ECO:0007669"/>
    <property type="project" value="TreeGrafter"/>
</dbReference>
<protein>
    <submittedName>
        <fullName evidence="7">Uncharacterized protein</fullName>
    </submittedName>
</protein>
<dbReference type="Pfam" id="PF13649">
    <property type="entry name" value="Methyltransf_25"/>
    <property type="match status" value="1"/>
</dbReference>